<dbReference type="InterPro" id="IPR001810">
    <property type="entry name" value="F-box_dom"/>
</dbReference>
<feature type="domain" description="F-box/LRR-repeat protein 15/At3g58940/PEG3-like LRR" evidence="2">
    <location>
        <begin position="106"/>
        <end position="268"/>
    </location>
</feature>
<dbReference type="Proteomes" id="UP001497457">
    <property type="component" value="Chromosome 8b"/>
</dbReference>
<dbReference type="Pfam" id="PF24758">
    <property type="entry name" value="LRR_At5g56370"/>
    <property type="match status" value="1"/>
</dbReference>
<dbReference type="InterPro" id="IPR055312">
    <property type="entry name" value="FBL15-like"/>
</dbReference>
<evidence type="ECO:0000259" key="1">
    <source>
        <dbReference type="Pfam" id="PF00646"/>
    </source>
</evidence>
<dbReference type="PANTHER" id="PTHR34709:SF52">
    <property type="entry name" value="OS07G0548100 PROTEIN"/>
    <property type="match status" value="1"/>
</dbReference>
<dbReference type="InterPro" id="IPR036047">
    <property type="entry name" value="F-box-like_dom_sf"/>
</dbReference>
<dbReference type="PANTHER" id="PTHR34709">
    <property type="entry name" value="OS10G0396666 PROTEIN"/>
    <property type="match status" value="1"/>
</dbReference>
<evidence type="ECO:0000313" key="3">
    <source>
        <dbReference type="EMBL" id="CAL5091964.1"/>
    </source>
</evidence>
<dbReference type="Pfam" id="PF00646">
    <property type="entry name" value="F-box"/>
    <property type="match status" value="1"/>
</dbReference>
<organism evidence="3 4">
    <name type="scientific">Urochloa decumbens</name>
    <dbReference type="NCBI Taxonomy" id="240449"/>
    <lineage>
        <taxon>Eukaryota</taxon>
        <taxon>Viridiplantae</taxon>
        <taxon>Streptophyta</taxon>
        <taxon>Embryophyta</taxon>
        <taxon>Tracheophyta</taxon>
        <taxon>Spermatophyta</taxon>
        <taxon>Magnoliopsida</taxon>
        <taxon>Liliopsida</taxon>
        <taxon>Poales</taxon>
        <taxon>Poaceae</taxon>
        <taxon>PACMAD clade</taxon>
        <taxon>Panicoideae</taxon>
        <taxon>Panicodae</taxon>
        <taxon>Paniceae</taxon>
        <taxon>Melinidinae</taxon>
        <taxon>Urochloa</taxon>
    </lineage>
</organism>
<dbReference type="SUPFAM" id="SSF81383">
    <property type="entry name" value="F-box domain"/>
    <property type="match status" value="1"/>
</dbReference>
<dbReference type="InterPro" id="IPR055411">
    <property type="entry name" value="LRR_FXL15/At3g58940/PEG3-like"/>
</dbReference>
<accession>A0ABC9GDK2</accession>
<sequence length="483" mass="53239">MAQSGGEIAAKRAKLSGAGACADADCLSALPDDVLVLILLRLDTAAAGRTSVLSRRWRLLWALVPELRFPRAPPPDLVAAALSAHQAALRHLLVGVDDAGPESVGAWLRFAARRLSGGLILRNRVPEGDCSEEEELGRGALELPCLENATTAGLDLGFLGLAVPPAGVFAQLTELSLARVRFHGPCELGDAISSPRCPCLQKLSVRNSRGLPSLTIHSASLLEIHLRRLYGLQKLTVVAPALGELKLIACFAQRRPVANISAPQLWCLVWNDSYDPSSVELGDLGKLRRLTTNSFYVYGPHGCIANQVFQWLLERFQVIHDLIIQLDYPTHIGSFQYLMEDFTMLPRVNSLALYVHNQGHAFGAGLFHVLRMCSDLEEMALGLHPRNDLEVHSQCESGCVCDQPSNWKTDELTLNHLQEVVIIDMTGTDHEVAFVKQLINWAVKLKRMRLIYRLMSVSKVKEVHEKLISFAMPETCVSLEEYP</sequence>
<protein>
    <recommendedName>
        <fullName evidence="5">F-box domain-containing protein</fullName>
    </recommendedName>
</protein>
<keyword evidence="4" id="KW-1185">Reference proteome</keyword>
<evidence type="ECO:0000313" key="4">
    <source>
        <dbReference type="Proteomes" id="UP001497457"/>
    </source>
</evidence>
<name>A0ABC9GDK2_9POAL</name>
<proteinExistence type="predicted"/>
<evidence type="ECO:0008006" key="5">
    <source>
        <dbReference type="Google" id="ProtNLM"/>
    </source>
</evidence>
<dbReference type="EMBL" id="OZ075118">
    <property type="protein sequence ID" value="CAL5091964.1"/>
    <property type="molecule type" value="Genomic_DNA"/>
</dbReference>
<evidence type="ECO:0000259" key="2">
    <source>
        <dbReference type="Pfam" id="PF24758"/>
    </source>
</evidence>
<gene>
    <name evidence="3" type="ORF">URODEC1_LOCUS114662</name>
</gene>
<dbReference type="AlphaFoldDB" id="A0ABC9GDK2"/>
<reference evidence="3" key="1">
    <citation type="submission" date="2024-10" db="EMBL/GenBank/DDBJ databases">
        <authorList>
            <person name="Ryan C."/>
        </authorList>
    </citation>
    <scope>NUCLEOTIDE SEQUENCE [LARGE SCALE GENOMIC DNA]</scope>
</reference>
<feature type="domain" description="F-box" evidence="1">
    <location>
        <begin position="27"/>
        <end position="64"/>
    </location>
</feature>